<evidence type="ECO:0000313" key="1">
    <source>
        <dbReference type="EMBL" id="KAI8423893.1"/>
    </source>
</evidence>
<accession>A0ACC0JIB3</accession>
<organism evidence="1 2">
    <name type="scientific">Choristoneura fumiferana</name>
    <name type="common">Spruce budworm moth</name>
    <name type="synonym">Archips fumiferana</name>
    <dbReference type="NCBI Taxonomy" id="7141"/>
    <lineage>
        <taxon>Eukaryota</taxon>
        <taxon>Metazoa</taxon>
        <taxon>Ecdysozoa</taxon>
        <taxon>Arthropoda</taxon>
        <taxon>Hexapoda</taxon>
        <taxon>Insecta</taxon>
        <taxon>Pterygota</taxon>
        <taxon>Neoptera</taxon>
        <taxon>Endopterygota</taxon>
        <taxon>Lepidoptera</taxon>
        <taxon>Glossata</taxon>
        <taxon>Ditrysia</taxon>
        <taxon>Tortricoidea</taxon>
        <taxon>Tortricidae</taxon>
        <taxon>Tortricinae</taxon>
        <taxon>Choristoneura</taxon>
    </lineage>
</organism>
<keyword evidence="2" id="KW-1185">Reference proteome</keyword>
<evidence type="ECO:0000313" key="2">
    <source>
        <dbReference type="Proteomes" id="UP001064048"/>
    </source>
</evidence>
<gene>
    <name evidence="1" type="ORF">MSG28_012891</name>
</gene>
<comment type="caution">
    <text evidence="1">The sequence shown here is derived from an EMBL/GenBank/DDBJ whole genome shotgun (WGS) entry which is preliminary data.</text>
</comment>
<protein>
    <submittedName>
        <fullName evidence="1">Uncharacterized protein</fullName>
    </submittedName>
</protein>
<dbReference type="EMBL" id="CM046122">
    <property type="protein sequence ID" value="KAI8423893.1"/>
    <property type="molecule type" value="Genomic_DNA"/>
</dbReference>
<reference evidence="1 2" key="1">
    <citation type="journal article" date="2022" name="Genome Biol. Evol.">
        <title>The Spruce Budworm Genome: Reconstructing the Evolutionary History of Antifreeze Proteins.</title>
        <authorList>
            <person name="Beliveau C."/>
            <person name="Gagne P."/>
            <person name="Picq S."/>
            <person name="Vernygora O."/>
            <person name="Keeling C.I."/>
            <person name="Pinkney K."/>
            <person name="Doucet D."/>
            <person name="Wen F."/>
            <person name="Johnston J.S."/>
            <person name="Maaroufi H."/>
            <person name="Boyle B."/>
            <person name="Laroche J."/>
            <person name="Dewar K."/>
            <person name="Juretic N."/>
            <person name="Blackburn G."/>
            <person name="Nisole A."/>
            <person name="Brunet B."/>
            <person name="Brandao M."/>
            <person name="Lumley L."/>
            <person name="Duan J."/>
            <person name="Quan G."/>
            <person name="Lucarotti C.J."/>
            <person name="Roe A.D."/>
            <person name="Sperling F.A.H."/>
            <person name="Levesque R.C."/>
            <person name="Cusson M."/>
        </authorList>
    </citation>
    <scope>NUCLEOTIDE SEQUENCE [LARGE SCALE GENOMIC DNA]</scope>
    <source>
        <strain evidence="1">Glfc:IPQL:Cfum</strain>
    </source>
</reference>
<sequence length="70" mass="8011">MFYDEQFAETLFEWLLGLKGVTVLIGDPGRHALTARRRAALTLLARYTLPPDSCLENRGFLDTTLWKLNN</sequence>
<name>A0ACC0JIB3_CHOFU</name>
<dbReference type="Proteomes" id="UP001064048">
    <property type="component" value="Chromosome 22"/>
</dbReference>
<proteinExistence type="predicted"/>